<dbReference type="AlphaFoldDB" id="A0AAV1DR76"/>
<dbReference type="InterPro" id="IPR059080">
    <property type="entry name" value="WHD_PTC1"/>
</dbReference>
<keyword evidence="5" id="KW-0547">Nucleotide-binding</keyword>
<dbReference type="FunFam" id="3.30.200.20:FF:000077">
    <property type="entry name" value="Putative Serine/threonine-protein kinase/endoribonuclease IRE1"/>
    <property type="match status" value="1"/>
</dbReference>
<dbReference type="InterPro" id="IPR045133">
    <property type="entry name" value="IRE1/2-like"/>
</dbReference>
<dbReference type="InterPro" id="IPR008266">
    <property type="entry name" value="Tyr_kinase_AS"/>
</dbReference>
<dbReference type="InterPro" id="IPR000719">
    <property type="entry name" value="Prot_kinase_dom"/>
</dbReference>
<keyword evidence="4" id="KW-0732">Signal</keyword>
<dbReference type="Pfam" id="PF06479">
    <property type="entry name" value="Ribonuc_2-5A"/>
    <property type="match status" value="1"/>
</dbReference>
<protein>
    <recommendedName>
        <fullName evidence="1">non-specific serine/threonine protein kinase</fullName>
        <ecNumber evidence="1">2.7.11.1</ecNumber>
    </recommendedName>
</protein>
<proteinExistence type="predicted"/>
<organism evidence="10 11">
    <name type="scientific">Oldenlandia corymbosa var. corymbosa</name>
    <dbReference type="NCBI Taxonomy" id="529605"/>
    <lineage>
        <taxon>Eukaryota</taxon>
        <taxon>Viridiplantae</taxon>
        <taxon>Streptophyta</taxon>
        <taxon>Embryophyta</taxon>
        <taxon>Tracheophyta</taxon>
        <taxon>Spermatophyta</taxon>
        <taxon>Magnoliopsida</taxon>
        <taxon>eudicotyledons</taxon>
        <taxon>Gunneridae</taxon>
        <taxon>Pentapetalae</taxon>
        <taxon>asterids</taxon>
        <taxon>lamiids</taxon>
        <taxon>Gentianales</taxon>
        <taxon>Rubiaceae</taxon>
        <taxon>Rubioideae</taxon>
        <taxon>Spermacoceae</taxon>
        <taxon>Hedyotis-Oldenlandia complex</taxon>
        <taxon>Oldenlandia</taxon>
    </lineage>
</organism>
<dbReference type="GO" id="GO:0004674">
    <property type="term" value="F:protein serine/threonine kinase activity"/>
    <property type="evidence" value="ECO:0007669"/>
    <property type="project" value="UniProtKB-KW"/>
</dbReference>
<keyword evidence="6" id="KW-0418">Kinase</keyword>
<dbReference type="EMBL" id="OX459123">
    <property type="protein sequence ID" value="CAI9110381.1"/>
    <property type="molecule type" value="Genomic_DNA"/>
</dbReference>
<dbReference type="Gene3D" id="1.10.510.10">
    <property type="entry name" value="Transferase(Phosphotransferase) domain 1"/>
    <property type="match status" value="1"/>
</dbReference>
<dbReference type="GO" id="GO:1990604">
    <property type="term" value="C:IRE1-TRAF2-ASK1 complex"/>
    <property type="evidence" value="ECO:0007669"/>
    <property type="project" value="TreeGrafter"/>
</dbReference>
<keyword evidence="11" id="KW-1185">Reference proteome</keyword>
<dbReference type="Pfam" id="PF25874">
    <property type="entry name" value="WHD_plant_repro"/>
    <property type="match status" value="1"/>
</dbReference>
<dbReference type="PANTHER" id="PTHR13954:SF6">
    <property type="entry name" value="NON-SPECIFIC SERINE_THREONINE PROTEIN KINASE"/>
    <property type="match status" value="1"/>
</dbReference>
<dbReference type="GO" id="GO:0004521">
    <property type="term" value="F:RNA endonuclease activity"/>
    <property type="evidence" value="ECO:0007669"/>
    <property type="project" value="InterPro"/>
</dbReference>
<evidence type="ECO:0000256" key="1">
    <source>
        <dbReference type="ARBA" id="ARBA00012513"/>
    </source>
</evidence>
<evidence type="ECO:0000313" key="11">
    <source>
        <dbReference type="Proteomes" id="UP001161247"/>
    </source>
</evidence>
<keyword evidence="3" id="KW-0808">Transferase</keyword>
<dbReference type="SUPFAM" id="SSF56112">
    <property type="entry name" value="Protein kinase-like (PK-like)"/>
    <property type="match status" value="1"/>
</dbReference>
<dbReference type="Gene3D" id="1.20.1440.180">
    <property type="entry name" value="KEN domain"/>
    <property type="match status" value="1"/>
</dbReference>
<keyword evidence="2" id="KW-0723">Serine/threonine-protein kinase</keyword>
<dbReference type="GO" id="GO:0051082">
    <property type="term" value="F:unfolded protein binding"/>
    <property type="evidence" value="ECO:0007669"/>
    <property type="project" value="TreeGrafter"/>
</dbReference>
<dbReference type="PROSITE" id="PS00109">
    <property type="entry name" value="PROTEIN_KINASE_TYR"/>
    <property type="match status" value="1"/>
</dbReference>
<feature type="domain" description="KEN" evidence="9">
    <location>
        <begin position="796"/>
        <end position="927"/>
    </location>
</feature>
<dbReference type="PROSITE" id="PS51392">
    <property type="entry name" value="KEN"/>
    <property type="match status" value="1"/>
</dbReference>
<evidence type="ECO:0000256" key="2">
    <source>
        <dbReference type="ARBA" id="ARBA00022527"/>
    </source>
</evidence>
<dbReference type="Gene3D" id="3.30.200.20">
    <property type="entry name" value="Phosphorylase Kinase, domain 1"/>
    <property type="match status" value="1"/>
</dbReference>
<gene>
    <name evidence="10" type="ORF">OLC1_LOCUS18050</name>
</gene>
<dbReference type="GO" id="GO:0005524">
    <property type="term" value="F:ATP binding"/>
    <property type="evidence" value="ECO:0007669"/>
    <property type="project" value="UniProtKB-KW"/>
</dbReference>
<feature type="domain" description="Protein kinase" evidence="8">
    <location>
        <begin position="512"/>
        <end position="793"/>
    </location>
</feature>
<evidence type="ECO:0000259" key="8">
    <source>
        <dbReference type="PROSITE" id="PS50011"/>
    </source>
</evidence>
<sequence>MSIRSFQPLRKGKGFPKYSGFHTFADSSFPISPNASFRDNIRIALHQFAELEENLVNGHRIWCSFLVHEGGGFVVPLYTIEELVKSSSPESFCDHCRCAGWSHHFVSNRKYHFIIPSYEEWNKPPSSDVLDLDSHLLHGSIHCNGFGHLLCINGIEGESKQLCGREIMDLWDRICSCLHTRKTTAPVVSKKHKMLRHNMAYGHPWCERWGYHCLCGSFGVKDCHYNRSLELLSSLELDKIIQDLSCTERCKDVKHIIRCYRDLSETNLITLRDEARSVTRVVTQSFGEKNSGKFCKFSGLSVNGDSQWPVKRPEFTANVIVEAVKLMQAQNKFSSSLMVKEELHNAAHQQIGDNGLIDCVLKSLNNVVVGDYIVNCMVIKSMPQLDYMIEEVNMCRGECSTAAATVTKEMVAEELIVGFPPYESELLSINDSNLLFKVLRPATSAVGQEFWESKISLPEVSLQEQVELPLWAVLLVTGTLLIIVLYNAIQIGAQLLQSFKRKGSKKIGKVTVNMKEKIGAGSHGSQVFKGFYEEREVAIKVVLRSHYEVVLREIDNLVALDSHPNVVRYFGREVDRKFYYISLERGACTLGDLVMAEAKAASDGRPLEIARLILKQMRSRNTPLWNRAKGPRRANYPTFHLIMHLRSILGGLKYLHDEGFVHGDISPHNILMMGVKNPCLKLSDMGLTKKECSKGILGGSGGWIAPETLSQQQVTSASDVHNFAAVAYYCISVGEHPYGKTEEQRQEKMKDREEADLSKVINFPDLFDVLNGMLKAEPAERPNTTSAIQHPFFWPADTRLDFLSLTSDWLQKEPQVVSIIESKATIILGKLNPWTMKGGIPAFAVTDLSKRGAHYNFKTVQGLLRLIRNLKHHYLDMSKKSKKHFGDLVYGVEAYFRKKFPHLLMEVYKVVEPRWGTVDCFKHFRDKLQT</sequence>
<name>A0AAV1DR76_OLDCO</name>
<reference evidence="10" key="1">
    <citation type="submission" date="2023-03" db="EMBL/GenBank/DDBJ databases">
        <authorList>
            <person name="Julca I."/>
        </authorList>
    </citation>
    <scope>NUCLEOTIDE SEQUENCE</scope>
</reference>
<accession>A0AAV1DR76</accession>
<dbReference type="InterPro" id="IPR010513">
    <property type="entry name" value="KEN_dom"/>
</dbReference>
<dbReference type="EC" id="2.7.11.1" evidence="1"/>
<dbReference type="PROSITE" id="PS50011">
    <property type="entry name" value="PROTEIN_KINASE_DOM"/>
    <property type="match status" value="1"/>
</dbReference>
<dbReference type="GO" id="GO:0036498">
    <property type="term" value="P:IRE1-mediated unfolded protein response"/>
    <property type="evidence" value="ECO:0007669"/>
    <property type="project" value="TreeGrafter"/>
</dbReference>
<dbReference type="SMART" id="SM00580">
    <property type="entry name" value="PUG"/>
    <property type="match status" value="1"/>
</dbReference>
<evidence type="ECO:0000259" key="9">
    <source>
        <dbReference type="PROSITE" id="PS51392"/>
    </source>
</evidence>
<dbReference type="Pfam" id="PF00069">
    <property type="entry name" value="Pkinase"/>
    <property type="match status" value="1"/>
</dbReference>
<dbReference type="Proteomes" id="UP001161247">
    <property type="component" value="Chromosome 6"/>
</dbReference>
<evidence type="ECO:0000256" key="6">
    <source>
        <dbReference type="ARBA" id="ARBA00022777"/>
    </source>
</evidence>
<dbReference type="InterPro" id="IPR011009">
    <property type="entry name" value="Kinase-like_dom_sf"/>
</dbReference>
<evidence type="ECO:0000256" key="7">
    <source>
        <dbReference type="ARBA" id="ARBA00022840"/>
    </source>
</evidence>
<dbReference type="PANTHER" id="PTHR13954">
    <property type="entry name" value="IRE1-RELATED"/>
    <property type="match status" value="1"/>
</dbReference>
<evidence type="ECO:0000256" key="4">
    <source>
        <dbReference type="ARBA" id="ARBA00022729"/>
    </source>
</evidence>
<dbReference type="InterPro" id="IPR038357">
    <property type="entry name" value="KEN_sf"/>
</dbReference>
<evidence type="ECO:0000256" key="3">
    <source>
        <dbReference type="ARBA" id="ARBA00022679"/>
    </source>
</evidence>
<evidence type="ECO:0000313" key="10">
    <source>
        <dbReference type="EMBL" id="CAI9110381.1"/>
    </source>
</evidence>
<evidence type="ECO:0000256" key="5">
    <source>
        <dbReference type="ARBA" id="ARBA00022741"/>
    </source>
</evidence>
<keyword evidence="7" id="KW-0067">ATP-binding</keyword>
<dbReference type="GO" id="GO:0006397">
    <property type="term" value="P:mRNA processing"/>
    <property type="evidence" value="ECO:0007669"/>
    <property type="project" value="InterPro"/>
</dbReference>